<dbReference type="Gene3D" id="2.30.40.10">
    <property type="entry name" value="Urease, subunit C, domain 1"/>
    <property type="match status" value="1"/>
</dbReference>
<proteinExistence type="predicted"/>
<feature type="transmembrane region" description="Helical" evidence="2">
    <location>
        <begin position="32"/>
        <end position="48"/>
    </location>
</feature>
<name>A0AAF1BIS5_9TREE</name>
<dbReference type="EMBL" id="CP086714">
    <property type="protein sequence ID" value="WOO77519.1"/>
    <property type="molecule type" value="Genomic_DNA"/>
</dbReference>
<dbReference type="PANTHER" id="PTHR22642:SF2">
    <property type="entry name" value="PROTEIN LONG AFTER FAR-RED 3"/>
    <property type="match status" value="1"/>
</dbReference>
<dbReference type="SUPFAM" id="SSF51338">
    <property type="entry name" value="Composite domain of metallo-dependent hydrolases"/>
    <property type="match status" value="1"/>
</dbReference>
<accession>A0AAF1BIS5</accession>
<evidence type="ECO:0000256" key="1">
    <source>
        <dbReference type="SAM" id="MobiDB-lite"/>
    </source>
</evidence>
<dbReference type="EMBL" id="CP086714">
    <property type="protein sequence ID" value="WOO77518.1"/>
    <property type="molecule type" value="Genomic_DNA"/>
</dbReference>
<dbReference type="Gene3D" id="3.10.310.70">
    <property type="match status" value="1"/>
</dbReference>
<dbReference type="CDD" id="cd01300">
    <property type="entry name" value="YtcJ_like"/>
    <property type="match status" value="1"/>
</dbReference>
<evidence type="ECO:0000313" key="4">
    <source>
        <dbReference type="EMBL" id="WOO77519.1"/>
    </source>
</evidence>
<dbReference type="GeneID" id="87804352"/>
<keyword evidence="5" id="KW-1185">Reference proteome</keyword>
<dbReference type="InterPro" id="IPR013108">
    <property type="entry name" value="Amidohydro_3"/>
</dbReference>
<dbReference type="RefSeq" id="XP_062623551.1">
    <property type="nucleotide sequence ID" value="XM_062767567.1"/>
</dbReference>
<feature type="domain" description="Amidohydrolase 3" evidence="3">
    <location>
        <begin position="148"/>
        <end position="627"/>
    </location>
</feature>
<dbReference type="GO" id="GO:0016810">
    <property type="term" value="F:hydrolase activity, acting on carbon-nitrogen (but not peptide) bonds"/>
    <property type="evidence" value="ECO:0007669"/>
    <property type="project" value="InterPro"/>
</dbReference>
<dbReference type="RefSeq" id="XP_062623550.1">
    <property type="nucleotide sequence ID" value="XM_062767566.1"/>
</dbReference>
<sequence length="632" mass="69367">MSELRQRKKEAAAQVPAYEKAPRPAPRSTRPVHLALSIVILGFFVLYAQRTGISKQGPWTLDSGKRPLPSWYAVCGRDGRKAVYTVPPESGVGAVECIVVGDKHVVDTGSLAKVRRKYGDKATIGGVDGSPAHIKKDGGLRIIYLPAGHSLTPGLTDAHVHIIEYGKSRELPLYGFTNMEDTIAAVEAYVKERGLKKGDWIFGMGWDHNAWPVKEYPTAADLDTPTLRGINIALWRVDVHAAWVSPPVLAQMHNLPDVVTGGDIVRDADGNPTGIFVDNAMYEFVTPLMPPITDELRQRFLETTTRDALAVGLVGVHDAMAPPEDIAFYRRMANEGALGLRIYTMLLCPDKFAFCGKDVERTIGAGDDRWTLRSVKLFGDGALGSRGAALLEEYSDRPGWSGFLLADEGVWAPLIKNFYDDGWQVNVHCIGDKANRVILDAFEEAIGDDKDAFRAGRHRIEHAQVFAPNDIKRAADLGIIGSVQPTHCTSDMGYVEDRLGHERAKGAYAWRTYLEAGGRLALGSDFPVESIDPLKGIYAAVTRLTEKGDSPHGKDGWFGDQKLTREEALRGFTVDPAYASFSNNTGSLTPGMRFDGVLWDDDLMTVDIGEMLDVKAKATIMDGRIVYGEWRV</sequence>
<dbReference type="Gene3D" id="3.20.20.140">
    <property type="entry name" value="Metal-dependent hydrolases"/>
    <property type="match status" value="1"/>
</dbReference>
<evidence type="ECO:0000256" key="2">
    <source>
        <dbReference type="SAM" id="Phobius"/>
    </source>
</evidence>
<dbReference type="InterPro" id="IPR032466">
    <property type="entry name" value="Metal_Hydrolase"/>
</dbReference>
<feature type="region of interest" description="Disordered" evidence="1">
    <location>
        <begin position="1"/>
        <end position="28"/>
    </location>
</feature>
<keyword evidence="2" id="KW-1133">Transmembrane helix</keyword>
<evidence type="ECO:0000259" key="3">
    <source>
        <dbReference type="Pfam" id="PF07969"/>
    </source>
</evidence>
<dbReference type="InterPro" id="IPR033932">
    <property type="entry name" value="YtcJ-like"/>
</dbReference>
<dbReference type="PANTHER" id="PTHR22642">
    <property type="entry name" value="IMIDAZOLONEPROPIONASE"/>
    <property type="match status" value="1"/>
</dbReference>
<dbReference type="AlphaFoldDB" id="A0AAF1BIS5"/>
<gene>
    <name evidence="4" type="primary">ytcJ_6</name>
    <name evidence="4" type="ORF">LOC62_01G001094</name>
</gene>
<dbReference type="InterPro" id="IPR011059">
    <property type="entry name" value="Metal-dep_hydrolase_composite"/>
</dbReference>
<dbReference type="SUPFAM" id="SSF51556">
    <property type="entry name" value="Metallo-dependent hydrolases"/>
    <property type="match status" value="1"/>
</dbReference>
<organism evidence="4 5">
    <name type="scientific">Vanrija pseudolonga</name>
    <dbReference type="NCBI Taxonomy" id="143232"/>
    <lineage>
        <taxon>Eukaryota</taxon>
        <taxon>Fungi</taxon>
        <taxon>Dikarya</taxon>
        <taxon>Basidiomycota</taxon>
        <taxon>Agaricomycotina</taxon>
        <taxon>Tremellomycetes</taxon>
        <taxon>Trichosporonales</taxon>
        <taxon>Trichosporonaceae</taxon>
        <taxon>Vanrija</taxon>
    </lineage>
</organism>
<reference evidence="4" key="1">
    <citation type="submission" date="2023-10" db="EMBL/GenBank/DDBJ databases">
        <authorList>
            <person name="Noh H."/>
        </authorList>
    </citation>
    <scope>NUCLEOTIDE SEQUENCE</scope>
    <source>
        <strain evidence="4">DUCC4014</strain>
    </source>
</reference>
<dbReference type="Proteomes" id="UP000827549">
    <property type="component" value="Chromosome 1"/>
</dbReference>
<keyword evidence="2" id="KW-0472">Membrane</keyword>
<evidence type="ECO:0000313" key="5">
    <source>
        <dbReference type="Proteomes" id="UP000827549"/>
    </source>
</evidence>
<dbReference type="Pfam" id="PF07969">
    <property type="entry name" value="Amidohydro_3"/>
    <property type="match status" value="1"/>
</dbReference>
<protein>
    <submittedName>
        <fullName evidence="4">Amidohydrolase YtcJ</fullName>
    </submittedName>
</protein>
<keyword evidence="2" id="KW-0812">Transmembrane</keyword>